<dbReference type="Proteomes" id="UP000604046">
    <property type="component" value="Unassembled WGS sequence"/>
</dbReference>
<name>A0A812T0M3_9DINO</name>
<feature type="non-terminal residue" evidence="1">
    <location>
        <position position="1"/>
    </location>
</feature>
<evidence type="ECO:0000313" key="1">
    <source>
        <dbReference type="EMBL" id="CAE7500101.1"/>
    </source>
</evidence>
<organism evidence="1 2">
    <name type="scientific">Symbiodinium natans</name>
    <dbReference type="NCBI Taxonomy" id="878477"/>
    <lineage>
        <taxon>Eukaryota</taxon>
        <taxon>Sar</taxon>
        <taxon>Alveolata</taxon>
        <taxon>Dinophyceae</taxon>
        <taxon>Suessiales</taxon>
        <taxon>Symbiodiniaceae</taxon>
        <taxon>Symbiodinium</taxon>
    </lineage>
</organism>
<sequence>LMVVLPLLQWVYSGRVQDQPVSAGSGDCALFARMLRLAEGWGLRDVGELQDLVLAKRSRRRRSSLAEDLLVALRGGRLRSVVFYCPTFKDDDEDMGLPLDGGLATLL</sequence>
<feature type="non-terminal residue" evidence="1">
    <location>
        <position position="107"/>
    </location>
</feature>
<dbReference type="AlphaFoldDB" id="A0A812T0M3"/>
<reference evidence="1" key="1">
    <citation type="submission" date="2021-02" db="EMBL/GenBank/DDBJ databases">
        <authorList>
            <person name="Dougan E. K."/>
            <person name="Rhodes N."/>
            <person name="Thang M."/>
            <person name="Chan C."/>
        </authorList>
    </citation>
    <scope>NUCLEOTIDE SEQUENCE</scope>
</reference>
<comment type="caution">
    <text evidence="1">The sequence shown here is derived from an EMBL/GenBank/DDBJ whole genome shotgun (WGS) entry which is preliminary data.</text>
</comment>
<protein>
    <submittedName>
        <fullName evidence="1">Uncharacterized protein</fullName>
    </submittedName>
</protein>
<accession>A0A812T0M3</accession>
<dbReference type="EMBL" id="CAJNDS010002499">
    <property type="protein sequence ID" value="CAE7500101.1"/>
    <property type="molecule type" value="Genomic_DNA"/>
</dbReference>
<dbReference type="OrthoDB" id="10338336at2759"/>
<evidence type="ECO:0000313" key="2">
    <source>
        <dbReference type="Proteomes" id="UP000604046"/>
    </source>
</evidence>
<keyword evidence="2" id="KW-1185">Reference proteome</keyword>
<gene>
    <name evidence="1" type="ORF">SNAT2548_LOCUS28007</name>
</gene>
<proteinExistence type="predicted"/>